<keyword evidence="2" id="KW-1185">Reference proteome</keyword>
<protein>
    <recommendedName>
        <fullName evidence="3">DUF674 domain-containing protein</fullName>
    </recommendedName>
</protein>
<evidence type="ECO:0008006" key="3">
    <source>
        <dbReference type="Google" id="ProtNLM"/>
    </source>
</evidence>
<dbReference type="AlphaFoldDB" id="A0AAV5D5N4"/>
<dbReference type="PANTHER" id="PTHR33103:SF96">
    <property type="entry name" value="OS01G0153900 PROTEIN"/>
    <property type="match status" value="1"/>
</dbReference>
<organism evidence="1 2">
    <name type="scientific">Eleusine coracana subsp. coracana</name>
    <dbReference type="NCBI Taxonomy" id="191504"/>
    <lineage>
        <taxon>Eukaryota</taxon>
        <taxon>Viridiplantae</taxon>
        <taxon>Streptophyta</taxon>
        <taxon>Embryophyta</taxon>
        <taxon>Tracheophyta</taxon>
        <taxon>Spermatophyta</taxon>
        <taxon>Magnoliopsida</taxon>
        <taxon>Liliopsida</taxon>
        <taxon>Poales</taxon>
        <taxon>Poaceae</taxon>
        <taxon>PACMAD clade</taxon>
        <taxon>Chloridoideae</taxon>
        <taxon>Cynodonteae</taxon>
        <taxon>Eleusininae</taxon>
        <taxon>Eleusine</taxon>
    </lineage>
</organism>
<reference evidence="1" key="1">
    <citation type="journal article" date="2018" name="DNA Res.">
        <title>Multiple hybrid de novo genome assembly of finger millet, an orphan allotetraploid crop.</title>
        <authorList>
            <person name="Hatakeyama M."/>
            <person name="Aluri S."/>
            <person name="Balachadran M.T."/>
            <person name="Sivarajan S.R."/>
            <person name="Patrignani A."/>
            <person name="Gruter S."/>
            <person name="Poveda L."/>
            <person name="Shimizu-Inatsugi R."/>
            <person name="Baeten J."/>
            <person name="Francoijs K.J."/>
            <person name="Nataraja K.N."/>
            <person name="Reddy Y.A.N."/>
            <person name="Phadnis S."/>
            <person name="Ravikumar R.L."/>
            <person name="Schlapbach R."/>
            <person name="Sreeman S.M."/>
            <person name="Shimizu K.K."/>
        </authorList>
    </citation>
    <scope>NUCLEOTIDE SEQUENCE</scope>
</reference>
<reference evidence="1" key="2">
    <citation type="submission" date="2021-12" db="EMBL/GenBank/DDBJ databases">
        <title>Resequencing data analysis of finger millet.</title>
        <authorList>
            <person name="Hatakeyama M."/>
            <person name="Aluri S."/>
            <person name="Balachadran M.T."/>
            <person name="Sivarajan S.R."/>
            <person name="Poveda L."/>
            <person name="Shimizu-Inatsugi R."/>
            <person name="Schlapbach R."/>
            <person name="Sreeman S.M."/>
            <person name="Shimizu K.K."/>
        </authorList>
    </citation>
    <scope>NUCLEOTIDE SEQUENCE</scope>
</reference>
<evidence type="ECO:0000313" key="1">
    <source>
        <dbReference type="EMBL" id="GJN05771.1"/>
    </source>
</evidence>
<dbReference type="Pfam" id="PF05056">
    <property type="entry name" value="DUF674"/>
    <property type="match status" value="1"/>
</dbReference>
<dbReference type="Proteomes" id="UP001054889">
    <property type="component" value="Unassembled WGS sequence"/>
</dbReference>
<dbReference type="PANTHER" id="PTHR33103">
    <property type="entry name" value="OS01G0153900 PROTEIN"/>
    <property type="match status" value="1"/>
</dbReference>
<dbReference type="EMBL" id="BQKI01000012">
    <property type="protein sequence ID" value="GJN05771.1"/>
    <property type="molecule type" value="Genomic_DNA"/>
</dbReference>
<accession>A0AAV5D5N4</accession>
<evidence type="ECO:0000313" key="2">
    <source>
        <dbReference type="Proteomes" id="UP001054889"/>
    </source>
</evidence>
<gene>
    <name evidence="1" type="primary">ga23435</name>
    <name evidence="1" type="ORF">PR202_ga23435</name>
</gene>
<sequence>MVGSVGSLYASVEKLDSTYLLPGAVKTSLLRPAVASPAVSNNSSLLLPAPSSEPAKKFFKCSFYQTDSCYDYITEVSGTSCPVCRRPMTKTVHYVPPKPSSSEQQLQNGKGFVQGVVTYTVTDDLAVTPMSAISSIGLINTFAVTDLSALQEMTVQIGYKEGVEILRAALQSKTVLTDVFLDKKASPPS</sequence>
<name>A0AAV5D5N4_ELECO</name>
<proteinExistence type="predicted"/>
<dbReference type="InterPro" id="IPR007750">
    <property type="entry name" value="DUF674"/>
</dbReference>
<comment type="caution">
    <text evidence="1">The sequence shown here is derived from an EMBL/GenBank/DDBJ whole genome shotgun (WGS) entry which is preliminary data.</text>
</comment>